<dbReference type="AlphaFoldDB" id="A0A164QZJ7"/>
<organism evidence="5 6">
    <name type="scientific">Daphnia magna</name>
    <dbReference type="NCBI Taxonomy" id="35525"/>
    <lineage>
        <taxon>Eukaryota</taxon>
        <taxon>Metazoa</taxon>
        <taxon>Ecdysozoa</taxon>
        <taxon>Arthropoda</taxon>
        <taxon>Crustacea</taxon>
        <taxon>Branchiopoda</taxon>
        <taxon>Diplostraca</taxon>
        <taxon>Cladocera</taxon>
        <taxon>Anomopoda</taxon>
        <taxon>Daphniidae</taxon>
        <taxon>Daphnia</taxon>
    </lineage>
</organism>
<dbReference type="InterPro" id="IPR035979">
    <property type="entry name" value="RBD_domain_sf"/>
</dbReference>
<dbReference type="Proteomes" id="UP000076858">
    <property type="component" value="Unassembled WGS sequence"/>
</dbReference>
<dbReference type="SUPFAM" id="SSF54928">
    <property type="entry name" value="RNA-binding domain, RBD"/>
    <property type="match status" value="1"/>
</dbReference>
<sequence length="233" mass="24551">MTLKPFKFSPLIIEMTSDYESDERDAGGDRGGRAVATSHRVYVGSILENVKKEDLEVEFGKYGKLTSAWVAFNPPGFAFIEFEDESDAQEAVASMNGTDFMGSKIRVEISPNRGRGRGRGGRGGRGGDRGGGFRGGFRGGDRGDRGGSRGFGGSRGGSYGDRDGGGYRGGRGGGSRGGGGYGGSRGGGGYGGDGGNFRSDRSRSRGEDHRNTSPSSAQQLTDDDLAILHRRQR</sequence>
<proteinExistence type="predicted"/>
<dbReference type="InterPro" id="IPR050907">
    <property type="entry name" value="SRSF"/>
</dbReference>
<feature type="region of interest" description="Disordered" evidence="3">
    <location>
        <begin position="105"/>
        <end position="233"/>
    </location>
</feature>
<dbReference type="InterPro" id="IPR000504">
    <property type="entry name" value="RRM_dom"/>
</dbReference>
<dbReference type="InterPro" id="IPR012677">
    <property type="entry name" value="Nucleotide-bd_a/b_plait_sf"/>
</dbReference>
<dbReference type="OrthoDB" id="5970at2759"/>
<evidence type="ECO:0000313" key="6">
    <source>
        <dbReference type="Proteomes" id="UP000076858"/>
    </source>
</evidence>
<keyword evidence="6" id="KW-1185">Reference proteome</keyword>
<feature type="compositionally biased region" description="Gly residues" evidence="3">
    <location>
        <begin position="166"/>
        <end position="195"/>
    </location>
</feature>
<dbReference type="PROSITE" id="PS50102">
    <property type="entry name" value="RRM"/>
    <property type="match status" value="1"/>
</dbReference>
<evidence type="ECO:0000256" key="3">
    <source>
        <dbReference type="SAM" id="MobiDB-lite"/>
    </source>
</evidence>
<dbReference type="Gene3D" id="3.30.70.330">
    <property type="match status" value="1"/>
</dbReference>
<evidence type="ECO:0000256" key="2">
    <source>
        <dbReference type="PROSITE-ProRule" id="PRU00176"/>
    </source>
</evidence>
<gene>
    <name evidence="5" type="ORF">APZ42_027885</name>
</gene>
<dbReference type="EMBL" id="LRGB01002285">
    <property type="protein sequence ID" value="KZS08206.1"/>
    <property type="molecule type" value="Genomic_DNA"/>
</dbReference>
<accession>A0A164QZJ7</accession>
<dbReference type="Pfam" id="PF00076">
    <property type="entry name" value="RRM_1"/>
    <property type="match status" value="1"/>
</dbReference>
<evidence type="ECO:0000256" key="1">
    <source>
        <dbReference type="ARBA" id="ARBA00022884"/>
    </source>
</evidence>
<evidence type="ECO:0000313" key="5">
    <source>
        <dbReference type="EMBL" id="KZS08206.1"/>
    </source>
</evidence>
<keyword evidence="1 2" id="KW-0694">RNA-binding</keyword>
<dbReference type="GO" id="GO:0003723">
    <property type="term" value="F:RNA binding"/>
    <property type="evidence" value="ECO:0007669"/>
    <property type="project" value="UniProtKB-UniRule"/>
</dbReference>
<comment type="caution">
    <text evidence="5">The sequence shown here is derived from an EMBL/GenBank/DDBJ whole genome shotgun (WGS) entry which is preliminary data.</text>
</comment>
<feature type="compositionally biased region" description="Basic and acidic residues" evidence="3">
    <location>
        <begin position="198"/>
        <end position="211"/>
    </location>
</feature>
<dbReference type="PANTHER" id="PTHR23147">
    <property type="entry name" value="SERINE/ARGININE RICH SPLICING FACTOR"/>
    <property type="match status" value="1"/>
</dbReference>
<dbReference type="SMART" id="SM00360">
    <property type="entry name" value="RRM"/>
    <property type="match status" value="1"/>
</dbReference>
<evidence type="ECO:0000259" key="4">
    <source>
        <dbReference type="PROSITE" id="PS50102"/>
    </source>
</evidence>
<dbReference type="STRING" id="35525.A0A164QZJ7"/>
<feature type="compositionally biased region" description="Gly residues" evidence="3">
    <location>
        <begin position="148"/>
        <end position="159"/>
    </location>
</feature>
<dbReference type="FunFam" id="3.30.70.330:FF:000540">
    <property type="entry name" value="RNA-binding protein Rsf1"/>
    <property type="match status" value="1"/>
</dbReference>
<protein>
    <submittedName>
        <fullName evidence="5">Putative Serine/arginine-rich splicing factor 3</fullName>
    </submittedName>
</protein>
<name>A0A164QZJ7_9CRUS</name>
<feature type="domain" description="RRM" evidence="4">
    <location>
        <begin position="39"/>
        <end position="112"/>
    </location>
</feature>
<feature type="compositionally biased region" description="Gly residues" evidence="3">
    <location>
        <begin position="123"/>
        <end position="138"/>
    </location>
</feature>
<reference evidence="5 6" key="1">
    <citation type="submission" date="2016-03" db="EMBL/GenBank/DDBJ databases">
        <title>EvidentialGene: Evidence-directed Construction of Genes on Genomes.</title>
        <authorList>
            <person name="Gilbert D.G."/>
            <person name="Choi J.-H."/>
            <person name="Mockaitis K."/>
            <person name="Colbourne J."/>
            <person name="Pfrender M."/>
        </authorList>
    </citation>
    <scope>NUCLEOTIDE SEQUENCE [LARGE SCALE GENOMIC DNA]</scope>
    <source>
        <strain evidence="5 6">Xinb3</strain>
        <tissue evidence="5">Complete organism</tissue>
    </source>
</reference>